<dbReference type="CDD" id="cd17874">
    <property type="entry name" value="FtsY"/>
    <property type="match status" value="1"/>
</dbReference>
<dbReference type="InterPro" id="IPR000897">
    <property type="entry name" value="SRP54_GTPase_dom"/>
</dbReference>
<comment type="subcellular location">
    <subcellularLocation>
        <location evidence="10">Cell membrane</location>
        <topology evidence="10">Peripheral membrane protein</topology>
        <orientation evidence="10">Cytoplasmic side</orientation>
    </subcellularLocation>
    <subcellularLocation>
        <location evidence="10">Cytoplasm</location>
    </subcellularLocation>
</comment>
<dbReference type="SUPFAM" id="SSF52540">
    <property type="entry name" value="P-loop containing nucleoside triphosphate hydrolases"/>
    <property type="match status" value="1"/>
</dbReference>
<dbReference type="EMBL" id="MTKS01000107">
    <property type="protein sequence ID" value="RWX51616.1"/>
    <property type="molecule type" value="Genomic_DNA"/>
</dbReference>
<evidence type="ECO:0000313" key="16">
    <source>
        <dbReference type="Proteomes" id="UP000288892"/>
    </source>
</evidence>
<dbReference type="GO" id="GO:0005737">
    <property type="term" value="C:cytoplasm"/>
    <property type="evidence" value="ECO:0007669"/>
    <property type="project" value="UniProtKB-SubCell"/>
</dbReference>
<dbReference type="SMART" id="SM00963">
    <property type="entry name" value="SRP54_N"/>
    <property type="match status" value="1"/>
</dbReference>
<evidence type="ECO:0000256" key="11">
    <source>
        <dbReference type="SAM" id="MobiDB-lite"/>
    </source>
</evidence>
<comment type="catalytic activity">
    <reaction evidence="8 10">
        <text>GTP + H2O = GDP + phosphate + H(+)</text>
        <dbReference type="Rhea" id="RHEA:19669"/>
        <dbReference type="ChEBI" id="CHEBI:15377"/>
        <dbReference type="ChEBI" id="CHEBI:15378"/>
        <dbReference type="ChEBI" id="CHEBI:37565"/>
        <dbReference type="ChEBI" id="CHEBI:43474"/>
        <dbReference type="ChEBI" id="CHEBI:58189"/>
        <dbReference type="EC" id="3.6.5.4"/>
    </reaction>
</comment>
<evidence type="ECO:0000313" key="15">
    <source>
        <dbReference type="Proteomes" id="UP000286862"/>
    </source>
</evidence>
<dbReference type="PANTHER" id="PTHR43134">
    <property type="entry name" value="SIGNAL RECOGNITION PARTICLE RECEPTOR SUBUNIT ALPHA"/>
    <property type="match status" value="1"/>
</dbReference>
<dbReference type="PANTHER" id="PTHR43134:SF1">
    <property type="entry name" value="SIGNAL RECOGNITION PARTICLE RECEPTOR SUBUNIT ALPHA"/>
    <property type="match status" value="1"/>
</dbReference>
<reference evidence="15 16" key="1">
    <citation type="submission" date="2017-01" db="EMBL/GenBank/DDBJ databases">
        <title>The cable genome- insights into the physiology and evolution of filamentous bacteria capable of sulfide oxidation via long distance electron transfer.</title>
        <authorList>
            <person name="Schreiber L."/>
            <person name="Bjerg J.T."/>
            <person name="Boggild A."/>
            <person name="Van De Vossenberg J."/>
            <person name="Meysman F."/>
            <person name="Nielsen L.P."/>
            <person name="Schramm A."/>
            <person name="Kjeldsen K.U."/>
        </authorList>
    </citation>
    <scope>NUCLEOTIDE SEQUENCE [LARGE SCALE GENOMIC DNA]</scope>
    <source>
        <strain evidence="13">A2</strain>
        <strain evidence="14">A5</strain>
    </source>
</reference>
<evidence type="ECO:0000256" key="4">
    <source>
        <dbReference type="ARBA" id="ARBA00022801"/>
    </source>
</evidence>
<feature type="region of interest" description="Disordered" evidence="11">
    <location>
        <begin position="1"/>
        <end position="101"/>
    </location>
</feature>
<feature type="compositionally biased region" description="Basic residues" evidence="11">
    <location>
        <begin position="1"/>
        <end position="10"/>
    </location>
</feature>
<name>A0A3S3QI71_9BACT</name>
<dbReference type="SMART" id="SM00382">
    <property type="entry name" value="AAA"/>
    <property type="match status" value="1"/>
</dbReference>
<comment type="function">
    <text evidence="9">Involved in targeting and insertion of nascent membrane proteins into the cytoplasmic membrane. Acts as a receptor for the complex formed by the signal recognition particle (SRP) and the ribosome-nascent chain (RNC). Interaction with SRP-RNC leads to the transfer of the RNC complex to the Sec translocase for insertion into the membrane, the hydrolysis of GTP by both Ffh and FtsY, and the dissociation of the SRP-FtsY complex into the individual components.</text>
</comment>
<evidence type="ECO:0000256" key="10">
    <source>
        <dbReference type="HAMAP-Rule" id="MF_00920"/>
    </source>
</evidence>
<evidence type="ECO:0000256" key="3">
    <source>
        <dbReference type="ARBA" id="ARBA00022741"/>
    </source>
</evidence>
<dbReference type="Proteomes" id="UP000286862">
    <property type="component" value="Unassembled WGS sequence"/>
</dbReference>
<dbReference type="InterPro" id="IPR027417">
    <property type="entry name" value="P-loop_NTPase"/>
</dbReference>
<dbReference type="FunFam" id="3.40.50.300:FF:000053">
    <property type="entry name" value="Signal recognition particle receptor FtsY"/>
    <property type="match status" value="1"/>
</dbReference>
<dbReference type="Pfam" id="PF00448">
    <property type="entry name" value="SRP54"/>
    <property type="match status" value="1"/>
</dbReference>
<dbReference type="HAMAP" id="MF_00920">
    <property type="entry name" value="FtsY"/>
    <property type="match status" value="1"/>
</dbReference>
<evidence type="ECO:0000313" key="14">
    <source>
        <dbReference type="EMBL" id="RWX51616.1"/>
    </source>
</evidence>
<evidence type="ECO:0000256" key="8">
    <source>
        <dbReference type="ARBA" id="ARBA00048027"/>
    </source>
</evidence>
<dbReference type="InterPro" id="IPR036225">
    <property type="entry name" value="SRP/SRP_N"/>
</dbReference>
<evidence type="ECO:0000256" key="7">
    <source>
        <dbReference type="ARBA" id="ARBA00023170"/>
    </source>
</evidence>
<dbReference type="Pfam" id="PF02881">
    <property type="entry name" value="SRP54_N"/>
    <property type="match status" value="1"/>
</dbReference>
<proteinExistence type="inferred from homology"/>
<keyword evidence="6 10" id="KW-0472">Membrane</keyword>
<evidence type="ECO:0000256" key="2">
    <source>
        <dbReference type="ARBA" id="ARBA00022490"/>
    </source>
</evidence>
<dbReference type="Proteomes" id="UP000288892">
    <property type="component" value="Unassembled WGS sequence"/>
</dbReference>
<keyword evidence="7 10" id="KW-0675">Receptor</keyword>
<comment type="caution">
    <text evidence="13">The sequence shown here is derived from an EMBL/GenBank/DDBJ whole genome shotgun (WGS) entry which is preliminary data.</text>
</comment>
<dbReference type="GO" id="GO:0006614">
    <property type="term" value="P:SRP-dependent cotranslational protein targeting to membrane"/>
    <property type="evidence" value="ECO:0007669"/>
    <property type="project" value="InterPro"/>
</dbReference>
<dbReference type="InterPro" id="IPR003593">
    <property type="entry name" value="AAA+_ATPase"/>
</dbReference>
<comment type="subunit">
    <text evidence="10">Part of the signal recognition particle protein translocation system, which is composed of SRP and FtsY.</text>
</comment>
<sequence length="408" mass="43848">MLGWFKKKLSGRKEEAAVEKTAAQVDVQIDAQVDGTEELDPSTSSSPVTAEKKPDKVTPAVPAAVPAAEPAPTAEAAEQGDADGQGKDQEKEQEKPQRPSMFKRLQERLGKSRNHFVHRLDNLLLGRKKIDQELFDELEEILITADLGVNTAMALLDAAKSSVKREQLSDPQALKKVLRDKVLSFLRESDQPAELVLPESGPFVIMVVGVNGVGKTTSIGKIAAKFVGSGQSVLLVAGDTFRAAAIDQLKIWGDRTGVEVVAGPPKSDPSSVVFDGVAKGVAKDYDVVIIDTAGRLHTSVNLMEELKKIRRVVGKNLSTAPHEVMLVVDATTGQNAISQARMFNEAVGITGLTLTKLDGTAKGGIVANICHELKIPVRFIGIGEQVEDLRDFDPEEFVDALFSVEEGS</sequence>
<dbReference type="NCBIfam" id="TIGR00064">
    <property type="entry name" value="ftsY"/>
    <property type="match status" value="1"/>
</dbReference>
<comment type="similarity">
    <text evidence="10">Belongs to the GTP-binding SRP family. FtsY subfamily.</text>
</comment>
<dbReference type="AlphaFoldDB" id="A0A3S3QI71"/>
<evidence type="ECO:0000259" key="12">
    <source>
        <dbReference type="PROSITE" id="PS00300"/>
    </source>
</evidence>
<dbReference type="GO" id="GO:0003924">
    <property type="term" value="F:GTPase activity"/>
    <property type="evidence" value="ECO:0007669"/>
    <property type="project" value="UniProtKB-UniRule"/>
</dbReference>
<accession>A0A3S3QI71</accession>
<feature type="compositionally biased region" description="Low complexity" evidence="11">
    <location>
        <begin position="57"/>
        <end position="77"/>
    </location>
</feature>
<organism evidence="13 15">
    <name type="scientific">Candidatus Electrothrix marina</name>
    <dbReference type="NCBI Taxonomy" id="1859130"/>
    <lineage>
        <taxon>Bacteria</taxon>
        <taxon>Pseudomonadati</taxon>
        <taxon>Thermodesulfobacteriota</taxon>
        <taxon>Desulfobulbia</taxon>
        <taxon>Desulfobulbales</taxon>
        <taxon>Desulfobulbaceae</taxon>
        <taxon>Candidatus Electrothrix</taxon>
    </lineage>
</organism>
<dbReference type="PROSITE" id="PS00300">
    <property type="entry name" value="SRP54"/>
    <property type="match status" value="1"/>
</dbReference>
<dbReference type="InterPro" id="IPR042101">
    <property type="entry name" value="SRP54_N_sf"/>
</dbReference>
<dbReference type="GO" id="GO:0005886">
    <property type="term" value="C:plasma membrane"/>
    <property type="evidence" value="ECO:0007669"/>
    <property type="project" value="UniProtKB-SubCell"/>
</dbReference>
<dbReference type="Gene3D" id="3.40.50.300">
    <property type="entry name" value="P-loop containing nucleotide triphosphate hydrolases"/>
    <property type="match status" value="1"/>
</dbReference>
<evidence type="ECO:0000256" key="5">
    <source>
        <dbReference type="ARBA" id="ARBA00023134"/>
    </source>
</evidence>
<feature type="binding site" evidence="10">
    <location>
        <begin position="209"/>
        <end position="216"/>
    </location>
    <ligand>
        <name>GTP</name>
        <dbReference type="ChEBI" id="CHEBI:37565"/>
    </ligand>
</feature>
<feature type="domain" description="SRP54-type proteins GTP-binding" evidence="12">
    <location>
        <begin position="376"/>
        <end position="389"/>
    </location>
</feature>
<keyword evidence="5 10" id="KW-0342">GTP-binding</keyword>
<protein>
    <recommendedName>
        <fullName evidence="10">Signal recognition particle receptor FtsY</fullName>
        <shortName evidence="10">SRP receptor</shortName>
        <ecNumber evidence="10">3.6.5.4</ecNumber>
    </recommendedName>
</protein>
<feature type="binding site" evidence="10">
    <location>
        <begin position="291"/>
        <end position="295"/>
    </location>
    <ligand>
        <name>GTP</name>
        <dbReference type="ChEBI" id="CHEBI:37565"/>
    </ligand>
</feature>
<dbReference type="Gene3D" id="1.20.120.140">
    <property type="entry name" value="Signal recognition particle SRP54, nucleotide-binding domain"/>
    <property type="match status" value="1"/>
</dbReference>
<keyword evidence="2 10" id="KW-0963">Cytoplasm</keyword>
<evidence type="ECO:0000313" key="13">
    <source>
        <dbReference type="EMBL" id="RWX48085.1"/>
    </source>
</evidence>
<dbReference type="EC" id="3.6.5.4" evidence="10"/>
<keyword evidence="4 10" id="KW-0378">Hydrolase</keyword>
<dbReference type="FunFam" id="1.20.120.140:FF:000002">
    <property type="entry name" value="Signal recognition particle receptor FtsY"/>
    <property type="match status" value="1"/>
</dbReference>
<dbReference type="GO" id="GO:0005525">
    <property type="term" value="F:GTP binding"/>
    <property type="evidence" value="ECO:0007669"/>
    <property type="project" value="UniProtKB-UniRule"/>
</dbReference>
<feature type="binding site" evidence="10">
    <location>
        <begin position="355"/>
        <end position="358"/>
    </location>
    <ligand>
        <name>GTP</name>
        <dbReference type="ChEBI" id="CHEBI:37565"/>
    </ligand>
</feature>
<evidence type="ECO:0000256" key="9">
    <source>
        <dbReference type="ARBA" id="ARBA00053570"/>
    </source>
</evidence>
<evidence type="ECO:0000256" key="6">
    <source>
        <dbReference type="ARBA" id="ARBA00023136"/>
    </source>
</evidence>
<keyword evidence="3 10" id="KW-0547">Nucleotide-binding</keyword>
<dbReference type="EMBL" id="MTKQ01000125">
    <property type="protein sequence ID" value="RWX48085.1"/>
    <property type="molecule type" value="Genomic_DNA"/>
</dbReference>
<dbReference type="GO" id="GO:0005047">
    <property type="term" value="F:signal recognition particle binding"/>
    <property type="evidence" value="ECO:0007669"/>
    <property type="project" value="TreeGrafter"/>
</dbReference>
<dbReference type="InterPro" id="IPR004390">
    <property type="entry name" value="SR_rcpt_FtsY"/>
</dbReference>
<keyword evidence="1 10" id="KW-1003">Cell membrane</keyword>
<keyword evidence="16" id="KW-1185">Reference proteome</keyword>
<dbReference type="SUPFAM" id="SSF47364">
    <property type="entry name" value="Domain of the SRP/SRP receptor G-proteins"/>
    <property type="match status" value="1"/>
</dbReference>
<dbReference type="InterPro" id="IPR013822">
    <property type="entry name" value="Signal_recog_particl_SRP54_hlx"/>
</dbReference>
<dbReference type="SMART" id="SM00962">
    <property type="entry name" value="SRP54"/>
    <property type="match status" value="1"/>
</dbReference>
<feature type="compositionally biased region" description="Basic and acidic residues" evidence="11">
    <location>
        <begin position="84"/>
        <end position="97"/>
    </location>
</feature>
<evidence type="ECO:0000256" key="1">
    <source>
        <dbReference type="ARBA" id="ARBA00022475"/>
    </source>
</evidence>
<gene>
    <name evidence="10" type="primary">ftsY</name>
    <name evidence="13" type="ORF">VT99_11252</name>
    <name evidence="14" type="ORF">VU01_11073</name>
</gene>